<feature type="domain" description="Methyltransferase" evidence="3">
    <location>
        <begin position="44"/>
        <end position="123"/>
    </location>
</feature>
<keyword evidence="2 4" id="KW-0808">Transferase</keyword>
<proteinExistence type="predicted"/>
<protein>
    <submittedName>
        <fullName evidence="4">Class I SAM-dependent methyltransferase</fullName>
        <ecNumber evidence="4">2.1.1.-</ecNumber>
    </submittedName>
</protein>
<accession>A0ABD5YU97</accession>
<dbReference type="RefSeq" id="WP_264555802.1">
    <property type="nucleotide sequence ID" value="NZ_CP109979.1"/>
</dbReference>
<evidence type="ECO:0000256" key="1">
    <source>
        <dbReference type="ARBA" id="ARBA00022603"/>
    </source>
</evidence>
<dbReference type="PANTHER" id="PTHR43861">
    <property type="entry name" value="TRANS-ACONITATE 2-METHYLTRANSFERASE-RELATED"/>
    <property type="match status" value="1"/>
</dbReference>
<dbReference type="GO" id="GO:0008168">
    <property type="term" value="F:methyltransferase activity"/>
    <property type="evidence" value="ECO:0007669"/>
    <property type="project" value="UniProtKB-KW"/>
</dbReference>
<dbReference type="GO" id="GO:0032259">
    <property type="term" value="P:methylation"/>
    <property type="evidence" value="ECO:0007669"/>
    <property type="project" value="UniProtKB-KW"/>
</dbReference>
<comment type="caution">
    <text evidence="4">The sequence shown here is derived from an EMBL/GenBank/DDBJ whole genome shotgun (WGS) entry which is preliminary data.</text>
</comment>
<evidence type="ECO:0000313" key="5">
    <source>
        <dbReference type="Proteomes" id="UP001596417"/>
    </source>
</evidence>
<organism evidence="4 5">
    <name type="scientific">Halocatena marina</name>
    <dbReference type="NCBI Taxonomy" id="2934937"/>
    <lineage>
        <taxon>Archaea</taxon>
        <taxon>Methanobacteriati</taxon>
        <taxon>Methanobacteriota</taxon>
        <taxon>Stenosarchaea group</taxon>
        <taxon>Halobacteria</taxon>
        <taxon>Halobacteriales</taxon>
        <taxon>Natronomonadaceae</taxon>
        <taxon>Halocatena</taxon>
    </lineage>
</organism>
<evidence type="ECO:0000256" key="2">
    <source>
        <dbReference type="ARBA" id="ARBA00022679"/>
    </source>
</evidence>
<dbReference type="PANTHER" id="PTHR43861:SF1">
    <property type="entry name" value="TRANS-ACONITATE 2-METHYLTRANSFERASE"/>
    <property type="match status" value="1"/>
</dbReference>
<dbReference type="InterPro" id="IPR041698">
    <property type="entry name" value="Methyltransf_25"/>
</dbReference>
<dbReference type="CDD" id="cd02440">
    <property type="entry name" value="AdoMet_MTases"/>
    <property type="match status" value="1"/>
</dbReference>
<dbReference type="EMBL" id="JBHTAX010000001">
    <property type="protein sequence ID" value="MFC7191080.1"/>
    <property type="molecule type" value="Genomic_DNA"/>
</dbReference>
<reference evidence="4 5" key="1">
    <citation type="journal article" date="2019" name="Int. J. Syst. Evol. Microbiol.">
        <title>The Global Catalogue of Microorganisms (GCM) 10K type strain sequencing project: providing services to taxonomists for standard genome sequencing and annotation.</title>
        <authorList>
            <consortium name="The Broad Institute Genomics Platform"/>
            <consortium name="The Broad Institute Genome Sequencing Center for Infectious Disease"/>
            <person name="Wu L."/>
            <person name="Ma J."/>
        </authorList>
    </citation>
    <scope>NUCLEOTIDE SEQUENCE [LARGE SCALE GENOMIC DNA]</scope>
    <source>
        <strain evidence="4 5">RDMS1</strain>
    </source>
</reference>
<dbReference type="AlphaFoldDB" id="A0ABD5YU97"/>
<dbReference type="GeneID" id="76200768"/>
<dbReference type="InterPro" id="IPR029063">
    <property type="entry name" value="SAM-dependent_MTases_sf"/>
</dbReference>
<sequence length="226" mass="24275">MTVSIADFYGRWARVYDTIATLPRVGEWRADAVQSLDLSRGDTVVDMGCGTGANIPYLRDQVGRTGHVVGIDLTPALLEQARIRIERAGWRNVSLVCGDASRPPVSRADAVLGTFVVGLLPDPAGAVELWCQLTDGRIALLDGASSHHPIGRLINPLFGACVTAGVPTDSLGETVGRLLTPTNDRQRLDASIRASRDALASHTTNRRYETFGLGFIGFLSGRSDVY</sequence>
<dbReference type="Gene3D" id="3.40.50.150">
    <property type="entry name" value="Vaccinia Virus protein VP39"/>
    <property type="match status" value="1"/>
</dbReference>
<dbReference type="Proteomes" id="UP001596417">
    <property type="component" value="Unassembled WGS sequence"/>
</dbReference>
<keyword evidence="1 4" id="KW-0489">Methyltransferase</keyword>
<dbReference type="SUPFAM" id="SSF53335">
    <property type="entry name" value="S-adenosyl-L-methionine-dependent methyltransferases"/>
    <property type="match status" value="1"/>
</dbReference>
<name>A0ABD5YU97_9EURY</name>
<dbReference type="Pfam" id="PF13649">
    <property type="entry name" value="Methyltransf_25"/>
    <property type="match status" value="1"/>
</dbReference>
<keyword evidence="5" id="KW-1185">Reference proteome</keyword>
<evidence type="ECO:0000259" key="3">
    <source>
        <dbReference type="Pfam" id="PF13649"/>
    </source>
</evidence>
<gene>
    <name evidence="4" type="ORF">ACFQL7_15475</name>
</gene>
<dbReference type="EC" id="2.1.1.-" evidence="4"/>
<evidence type="ECO:0000313" key="4">
    <source>
        <dbReference type="EMBL" id="MFC7191080.1"/>
    </source>
</evidence>